<dbReference type="RefSeq" id="WP_075756371.1">
    <property type="nucleotide sequence ID" value="NZ_CP146991.1"/>
</dbReference>
<keyword evidence="2" id="KW-1185">Reference proteome</keyword>
<accession>A0ABM9VZV3</accession>
<comment type="caution">
    <text evidence="1">The sequence shown here is derived from an EMBL/GenBank/DDBJ whole genome shotgun (WGS) entry which is preliminary data.</text>
</comment>
<name>A0ABM9VZV3_9FIRM</name>
<protein>
    <submittedName>
        <fullName evidence="1">Uncharacterized protein</fullName>
    </submittedName>
</protein>
<evidence type="ECO:0000313" key="2">
    <source>
        <dbReference type="Proteomes" id="UP000245702"/>
    </source>
</evidence>
<sequence length="86" mass="9999">MHDNITYSTCAICGIKLKWKYCRACKDHQTEYHRLQQKKRYDYRKANGLCVRCGAPAAPDNVRCEKHIEQNKKSGVEYYAAKTAVK</sequence>
<dbReference type="Proteomes" id="UP000245702">
    <property type="component" value="Unassembled WGS sequence"/>
</dbReference>
<evidence type="ECO:0000313" key="1">
    <source>
        <dbReference type="EMBL" id="CVK18437.1"/>
    </source>
</evidence>
<proteinExistence type="predicted"/>
<reference evidence="1 2" key="1">
    <citation type="submission" date="2016-01" db="EMBL/GenBank/DDBJ databases">
        <authorList>
            <person name="Brown R."/>
        </authorList>
    </citation>
    <scope>NUCLEOTIDE SEQUENCE [LARGE SCALE GENOMIC DNA]</scope>
    <source>
        <strain evidence="1">Sporomusa sphaeroides DSM 2875</strain>
    </source>
</reference>
<gene>
    <name evidence="1" type="ORF">SSPH_01075</name>
</gene>
<dbReference type="EMBL" id="FCOW01000004">
    <property type="protein sequence ID" value="CVK18437.1"/>
    <property type="molecule type" value="Genomic_DNA"/>
</dbReference>
<organism evidence="1 2">
    <name type="scientific">Sporomusa sphaeroides DSM 2875</name>
    <dbReference type="NCBI Taxonomy" id="1337886"/>
    <lineage>
        <taxon>Bacteria</taxon>
        <taxon>Bacillati</taxon>
        <taxon>Bacillota</taxon>
        <taxon>Negativicutes</taxon>
        <taxon>Selenomonadales</taxon>
        <taxon>Sporomusaceae</taxon>
        <taxon>Sporomusa</taxon>
    </lineage>
</organism>